<protein>
    <submittedName>
        <fullName evidence="5">TetR family transcriptional regulator</fullName>
    </submittedName>
</protein>
<evidence type="ECO:0000256" key="1">
    <source>
        <dbReference type="ARBA" id="ARBA00023015"/>
    </source>
</evidence>
<reference evidence="5 6" key="1">
    <citation type="submission" date="2019-12" db="EMBL/GenBank/DDBJ databases">
        <authorList>
            <person name="Li M."/>
        </authorList>
    </citation>
    <scope>NUCLEOTIDE SEQUENCE [LARGE SCALE GENOMIC DNA]</scope>
    <source>
        <strain evidence="5 6">GBMRC 2046</strain>
    </source>
</reference>
<dbReference type="RefSeq" id="WP_160773938.1">
    <property type="nucleotide sequence ID" value="NZ_WUMV01000001.1"/>
</dbReference>
<name>A0A7X3LRD7_9HYPH</name>
<dbReference type="EMBL" id="WUMV01000001">
    <property type="protein sequence ID" value="MXN63702.1"/>
    <property type="molecule type" value="Genomic_DNA"/>
</dbReference>
<evidence type="ECO:0000313" key="5">
    <source>
        <dbReference type="EMBL" id="MXN63702.1"/>
    </source>
</evidence>
<accession>A0A7X3LRD7</accession>
<feature type="domain" description="HTH tetR-type" evidence="4">
    <location>
        <begin position="18"/>
        <end position="58"/>
    </location>
</feature>
<keyword evidence="2" id="KW-0238">DNA-binding</keyword>
<dbReference type="Proteomes" id="UP000433101">
    <property type="component" value="Unassembled WGS sequence"/>
</dbReference>
<organism evidence="5 6">
    <name type="scientific">Stappia sediminis</name>
    <dbReference type="NCBI Taxonomy" id="2692190"/>
    <lineage>
        <taxon>Bacteria</taxon>
        <taxon>Pseudomonadati</taxon>
        <taxon>Pseudomonadota</taxon>
        <taxon>Alphaproteobacteria</taxon>
        <taxon>Hyphomicrobiales</taxon>
        <taxon>Stappiaceae</taxon>
        <taxon>Stappia</taxon>
    </lineage>
</organism>
<dbReference type="SUPFAM" id="SSF48498">
    <property type="entry name" value="Tetracyclin repressor-like, C-terminal domain"/>
    <property type="match status" value="1"/>
</dbReference>
<dbReference type="Pfam" id="PF00440">
    <property type="entry name" value="TetR_N"/>
    <property type="match status" value="1"/>
</dbReference>
<dbReference type="InterPro" id="IPR036271">
    <property type="entry name" value="Tet_transcr_reg_TetR-rel_C_sf"/>
</dbReference>
<comment type="caution">
    <text evidence="5">The sequence shown here is derived from an EMBL/GenBank/DDBJ whole genome shotgun (WGS) entry which is preliminary data.</text>
</comment>
<dbReference type="AlphaFoldDB" id="A0A7X3LRD7"/>
<evidence type="ECO:0000259" key="4">
    <source>
        <dbReference type="Pfam" id="PF00440"/>
    </source>
</evidence>
<evidence type="ECO:0000313" key="6">
    <source>
        <dbReference type="Proteomes" id="UP000433101"/>
    </source>
</evidence>
<evidence type="ECO:0000256" key="2">
    <source>
        <dbReference type="ARBA" id="ARBA00023125"/>
    </source>
</evidence>
<sequence>MARPRAFDPEDALLKIKETFWRLGYEGTSLQDIEAATELKKQSLYRLFGDKRKMYLAALEHYEAHEVRTALKALEREGPARVRFRALFDEIVEGAIASGDRRGCFLCNACTDQAQLDDETRKFVRKQLEAALQAFEEALSAEKAYAGNETLRKEQAAGLMAAYFGLRVLIKGDMPESVLRGAADAAIASISAN</sequence>
<dbReference type="Gene3D" id="1.10.357.10">
    <property type="entry name" value="Tetracycline Repressor, domain 2"/>
    <property type="match status" value="1"/>
</dbReference>
<keyword evidence="3" id="KW-0804">Transcription</keyword>
<evidence type="ECO:0000256" key="3">
    <source>
        <dbReference type="ARBA" id="ARBA00023163"/>
    </source>
</evidence>
<keyword evidence="1" id="KW-0805">Transcription regulation</keyword>
<dbReference type="PANTHER" id="PTHR47506:SF1">
    <property type="entry name" value="HTH-TYPE TRANSCRIPTIONAL REGULATOR YJDC"/>
    <property type="match status" value="1"/>
</dbReference>
<dbReference type="InterPro" id="IPR001647">
    <property type="entry name" value="HTH_TetR"/>
</dbReference>
<proteinExistence type="predicted"/>
<dbReference type="Gene3D" id="1.10.10.60">
    <property type="entry name" value="Homeodomain-like"/>
    <property type="match status" value="1"/>
</dbReference>
<dbReference type="SUPFAM" id="SSF46689">
    <property type="entry name" value="Homeodomain-like"/>
    <property type="match status" value="1"/>
</dbReference>
<dbReference type="PANTHER" id="PTHR47506">
    <property type="entry name" value="TRANSCRIPTIONAL REGULATORY PROTEIN"/>
    <property type="match status" value="1"/>
</dbReference>
<dbReference type="InterPro" id="IPR009057">
    <property type="entry name" value="Homeodomain-like_sf"/>
</dbReference>
<gene>
    <name evidence="5" type="ORF">GR183_02195</name>
</gene>
<keyword evidence="6" id="KW-1185">Reference proteome</keyword>
<dbReference type="GO" id="GO:0003677">
    <property type="term" value="F:DNA binding"/>
    <property type="evidence" value="ECO:0007669"/>
    <property type="project" value="UniProtKB-KW"/>
</dbReference>